<name>A0A922T765_9HYPH</name>
<dbReference type="Pfam" id="PF02534">
    <property type="entry name" value="T4SS-DNA_transf"/>
    <property type="match status" value="1"/>
</dbReference>
<keyword evidence="3" id="KW-1003">Cell membrane</keyword>
<comment type="subcellular location">
    <subcellularLocation>
        <location evidence="1">Cell membrane</location>
        <topology evidence="1">Multi-pass membrane protein</topology>
    </subcellularLocation>
</comment>
<evidence type="ECO:0000256" key="6">
    <source>
        <dbReference type="ARBA" id="ARBA00022989"/>
    </source>
</evidence>
<dbReference type="Gene3D" id="3.40.50.300">
    <property type="entry name" value="P-loop containing nucleotide triphosphate hydrolases"/>
    <property type="match status" value="2"/>
</dbReference>
<dbReference type="CDD" id="cd01127">
    <property type="entry name" value="TrwB_TraG_TraD_VirD4"/>
    <property type="match status" value="2"/>
</dbReference>
<keyword evidence="6 9" id="KW-1133">Transmembrane helix</keyword>
<dbReference type="OrthoDB" id="9759295at2"/>
<dbReference type="PANTHER" id="PTHR37937:SF1">
    <property type="entry name" value="CONJUGATIVE TRANSFER: DNA TRANSPORT"/>
    <property type="match status" value="1"/>
</dbReference>
<evidence type="ECO:0000256" key="5">
    <source>
        <dbReference type="ARBA" id="ARBA00022971"/>
    </source>
</evidence>
<evidence type="ECO:0000256" key="2">
    <source>
        <dbReference type="ARBA" id="ARBA00008806"/>
    </source>
</evidence>
<dbReference type="PANTHER" id="PTHR37937">
    <property type="entry name" value="CONJUGATIVE TRANSFER: DNA TRANSPORT"/>
    <property type="match status" value="1"/>
</dbReference>
<keyword evidence="7 9" id="KW-0472">Membrane</keyword>
<dbReference type="RefSeq" id="WP_037164246.1">
    <property type="nucleotide sequence ID" value="NZ_JOKI01000006.1"/>
</dbReference>
<keyword evidence="5" id="KW-0184">Conjugation</keyword>
<evidence type="ECO:0000256" key="8">
    <source>
        <dbReference type="SAM" id="MobiDB-lite"/>
    </source>
</evidence>
<dbReference type="EMBL" id="JOKJ01000023">
    <property type="protein sequence ID" value="KEQ04777.1"/>
    <property type="molecule type" value="Genomic_DNA"/>
</dbReference>
<gene>
    <name evidence="10" type="ORF">GV68_12380</name>
</gene>
<evidence type="ECO:0000256" key="3">
    <source>
        <dbReference type="ARBA" id="ARBA00022475"/>
    </source>
</evidence>
<keyword evidence="4 9" id="KW-0812">Transmembrane</keyword>
<protein>
    <submittedName>
        <fullName evidence="10">Conjugal transfer protein TraG</fullName>
    </submittedName>
</protein>
<evidence type="ECO:0000256" key="9">
    <source>
        <dbReference type="SAM" id="Phobius"/>
    </source>
</evidence>
<dbReference type="InterPro" id="IPR003688">
    <property type="entry name" value="TraG/VirD4"/>
</dbReference>
<dbReference type="AlphaFoldDB" id="A0A922T765"/>
<dbReference type="SUPFAM" id="SSF52540">
    <property type="entry name" value="P-loop containing nucleoside triphosphate hydrolases"/>
    <property type="match status" value="1"/>
</dbReference>
<organism evidence="10 11">
    <name type="scientific">Pseudorhizobium pelagicum</name>
    <dbReference type="NCBI Taxonomy" id="1509405"/>
    <lineage>
        <taxon>Bacteria</taxon>
        <taxon>Pseudomonadati</taxon>
        <taxon>Pseudomonadota</taxon>
        <taxon>Alphaproteobacteria</taxon>
        <taxon>Hyphomicrobiales</taxon>
        <taxon>Rhizobiaceae</taxon>
        <taxon>Rhizobium/Agrobacterium group</taxon>
        <taxon>Pseudorhizobium</taxon>
    </lineage>
</organism>
<dbReference type="InterPro" id="IPR027417">
    <property type="entry name" value="P-loop_NTPase"/>
</dbReference>
<proteinExistence type="inferred from homology"/>
<feature type="transmembrane region" description="Helical" evidence="9">
    <location>
        <begin position="7"/>
        <end position="33"/>
    </location>
</feature>
<evidence type="ECO:0000313" key="10">
    <source>
        <dbReference type="EMBL" id="KEQ04777.1"/>
    </source>
</evidence>
<evidence type="ECO:0000313" key="11">
    <source>
        <dbReference type="Proteomes" id="UP000052167"/>
    </source>
</evidence>
<sequence length="662" mass="73687">MSGPYRFAYLLLCCSIGCSVWAISYGIVLQVIYQDARILQLTLAANPLVPFQQLMRFWGSRSLQVTAVLALVPAVAVSATAIAVGLRRPSNPLGDAAFQDLADLRRAHWFRRRGIIVGCMGRRILRRDDDRHHLVIGPTRSGKSVGYVIPNALTFPGSMIITDLKGEIFQHTAGYRKAMGHSVFLFAPGDARSHRWNPLDFVRSDRGSRSIDLQNMASILVPETAGSENAVWQATAQQVIAGVISYVLESPYYRDRRNLGEVNAIFNCGVDLQELMRRIKETEPDLSRFTVDSFNAYIALNERAARSALLDIQKAMLPFRNERVLAATSVTDIDLAAMRRRPVSIYLAPRINDMTILRPLLTLFVQQSMELLTLDHDPQAVPAFFLLDEFRQLKKMDELMNKLPYVAGYNIKIAFIIQDLKNIDGLYGETARHSLLGNCGLQLILGANDQATADYASRALGKRTLRYSSETRSLGLLAAPRRTRVEQVRERDLMMPQEVRQMPSDKMVVLVEGQKPILASKLRSYAHTSFRTQVAYAVAHQPDVPATEFAPRLPVPAADQGYGRAVATADANFTRPPPVTVHNDRGSGPEAWPQERCAAPDVEELDLSERQRVLEMQLERSEKRLRALVEEAPAGLGPAVRRSVAEILAETVPDPAAPETPD</sequence>
<comment type="similarity">
    <text evidence="2">Belongs to the VirD4/TraG family.</text>
</comment>
<dbReference type="GO" id="GO:0005886">
    <property type="term" value="C:plasma membrane"/>
    <property type="evidence" value="ECO:0007669"/>
    <property type="project" value="UniProtKB-SubCell"/>
</dbReference>
<comment type="caution">
    <text evidence="10">The sequence shown here is derived from an EMBL/GenBank/DDBJ whole genome shotgun (WGS) entry which is preliminary data.</text>
</comment>
<reference evidence="10 11" key="1">
    <citation type="submission" date="2014-06" db="EMBL/GenBank/DDBJ databases">
        <title>Rhizobium pelagicum/R2-400B4.</title>
        <authorList>
            <person name="Kimes N.E."/>
            <person name="Lopez-Perez M."/>
        </authorList>
    </citation>
    <scope>NUCLEOTIDE SEQUENCE [LARGE SCALE GENOMIC DNA]</scope>
    <source>
        <strain evidence="10 11">R2-400B4</strain>
    </source>
</reference>
<dbReference type="Proteomes" id="UP000052167">
    <property type="component" value="Unassembled WGS sequence"/>
</dbReference>
<dbReference type="InterPro" id="IPR051539">
    <property type="entry name" value="T4SS-coupling_protein"/>
</dbReference>
<keyword evidence="11" id="KW-1185">Reference proteome</keyword>
<feature type="region of interest" description="Disordered" evidence="8">
    <location>
        <begin position="573"/>
        <end position="593"/>
    </location>
</feature>
<evidence type="ECO:0000256" key="7">
    <source>
        <dbReference type="ARBA" id="ARBA00023136"/>
    </source>
</evidence>
<evidence type="ECO:0000256" key="4">
    <source>
        <dbReference type="ARBA" id="ARBA00022692"/>
    </source>
</evidence>
<accession>A0A922T765</accession>
<evidence type="ECO:0000256" key="1">
    <source>
        <dbReference type="ARBA" id="ARBA00004651"/>
    </source>
</evidence>